<dbReference type="PANTHER" id="PTHR30061">
    <property type="entry name" value="MALTOSE-BINDING PERIPLASMIC PROTEIN"/>
    <property type="match status" value="1"/>
</dbReference>
<name>A0A2M8PAZ8_9CHLR</name>
<dbReference type="EMBL" id="PGTM01000291">
    <property type="protein sequence ID" value="PJF34717.1"/>
    <property type="molecule type" value="Genomic_DNA"/>
</dbReference>
<dbReference type="GO" id="GO:0055052">
    <property type="term" value="C:ATP-binding cassette (ABC) transporter complex, substrate-binding subunit-containing"/>
    <property type="evidence" value="ECO:0007669"/>
    <property type="project" value="TreeGrafter"/>
</dbReference>
<dbReference type="InterPro" id="IPR006059">
    <property type="entry name" value="SBP"/>
</dbReference>
<dbReference type="Proteomes" id="UP000229681">
    <property type="component" value="Unassembled WGS sequence"/>
</dbReference>
<organism evidence="5 6">
    <name type="scientific">Candidatus Thermofonsia Clade 1 bacterium</name>
    <dbReference type="NCBI Taxonomy" id="2364210"/>
    <lineage>
        <taxon>Bacteria</taxon>
        <taxon>Bacillati</taxon>
        <taxon>Chloroflexota</taxon>
        <taxon>Candidatus Thermofontia</taxon>
        <taxon>Candidatus Thermofonsia Clade 1</taxon>
    </lineage>
</organism>
<dbReference type="Gene3D" id="3.40.190.10">
    <property type="entry name" value="Periplasmic binding protein-like II"/>
    <property type="match status" value="1"/>
</dbReference>
<sequence length="463" mass="51724">MKRLTLILLIVALATVVTNVAFAQDRPDRPNRDPNGVFWKPSQADYDRWRVIEGVEEGATIRFWPWALTPDFEDYLNQVIKNFEATYPGVKVIMEGQPAAGARDNIRNSFAAGNPADVINMSDGWVAEFAEAGVLMNMDEAVTARYPQIREEYVDGAWNKVTYKGASYHIPWYLSLSNVMAVNTLILNELGLKLEDLPKTWEESFAFAKRVREESGGKYYLYSFPWGELAGLGVLNVFVGEGIPIYNADRTQVIFNTDPRAAGILAAYKELLDNDYIPRASLTDDVREMIDRFSEGEILLLQTGPQLLRLVRENNEEVYNNLKLVNALVGAANIRSIGGVQTLVIPKATKFPNAALAFAIFLTNADTQTAFSREVPIYSSNLKSYDDPFFQTTGTQLTDSLRPLAKEYFTTAVNTNILNFPRLAEVEQIVLGEFQAALLGVKPPQQAVDDMARRINEILAAAQ</sequence>
<dbReference type="Pfam" id="PF01547">
    <property type="entry name" value="SBP_bac_1"/>
    <property type="match status" value="1"/>
</dbReference>
<keyword evidence="3 4" id="KW-0732">Signal</keyword>
<evidence type="ECO:0000256" key="2">
    <source>
        <dbReference type="ARBA" id="ARBA00022448"/>
    </source>
</evidence>
<reference evidence="5 6" key="1">
    <citation type="submission" date="2017-11" db="EMBL/GenBank/DDBJ databases">
        <title>Evolution of Phototrophy in the Chloroflexi Phylum Driven by Horizontal Gene Transfer.</title>
        <authorList>
            <person name="Ward L.M."/>
            <person name="Hemp J."/>
            <person name="Shih P.M."/>
            <person name="Mcglynn S.E."/>
            <person name="Fischer W."/>
        </authorList>
    </citation>
    <scope>NUCLEOTIDE SEQUENCE [LARGE SCALE GENOMIC DNA]</scope>
    <source>
        <strain evidence="5">JP3_13</strain>
    </source>
</reference>
<evidence type="ECO:0000313" key="6">
    <source>
        <dbReference type="Proteomes" id="UP000229681"/>
    </source>
</evidence>
<evidence type="ECO:0000256" key="1">
    <source>
        <dbReference type="ARBA" id="ARBA00008520"/>
    </source>
</evidence>
<feature type="chain" id="PRO_5014728042" description="Sugar ABC transporter substrate-binding protein" evidence="4">
    <location>
        <begin position="24"/>
        <end position="463"/>
    </location>
</feature>
<evidence type="ECO:0000256" key="4">
    <source>
        <dbReference type="SAM" id="SignalP"/>
    </source>
</evidence>
<accession>A0A2M8PAZ8</accession>
<dbReference type="GO" id="GO:0042956">
    <property type="term" value="P:maltodextrin transmembrane transport"/>
    <property type="evidence" value="ECO:0007669"/>
    <property type="project" value="TreeGrafter"/>
</dbReference>
<dbReference type="AlphaFoldDB" id="A0A2M8PAZ8"/>
<protein>
    <recommendedName>
        <fullName evidence="7">Sugar ABC transporter substrate-binding protein</fullName>
    </recommendedName>
</protein>
<dbReference type="SUPFAM" id="SSF53850">
    <property type="entry name" value="Periplasmic binding protein-like II"/>
    <property type="match status" value="1"/>
</dbReference>
<gene>
    <name evidence="5" type="ORF">CUN49_14250</name>
</gene>
<comment type="caution">
    <text evidence="5">The sequence shown here is derived from an EMBL/GenBank/DDBJ whole genome shotgun (WGS) entry which is preliminary data.</text>
</comment>
<dbReference type="PANTHER" id="PTHR30061:SF50">
    <property type="entry name" value="MALTOSE_MALTODEXTRIN-BINDING PERIPLASMIC PROTEIN"/>
    <property type="match status" value="1"/>
</dbReference>
<evidence type="ECO:0000256" key="3">
    <source>
        <dbReference type="ARBA" id="ARBA00022729"/>
    </source>
</evidence>
<keyword evidence="2" id="KW-0813">Transport</keyword>
<feature type="signal peptide" evidence="4">
    <location>
        <begin position="1"/>
        <end position="23"/>
    </location>
</feature>
<comment type="similarity">
    <text evidence="1">Belongs to the bacterial solute-binding protein 1 family.</text>
</comment>
<evidence type="ECO:0008006" key="7">
    <source>
        <dbReference type="Google" id="ProtNLM"/>
    </source>
</evidence>
<evidence type="ECO:0000313" key="5">
    <source>
        <dbReference type="EMBL" id="PJF34717.1"/>
    </source>
</evidence>
<dbReference type="GO" id="GO:0015768">
    <property type="term" value="P:maltose transport"/>
    <property type="evidence" value="ECO:0007669"/>
    <property type="project" value="TreeGrafter"/>
</dbReference>
<dbReference type="GO" id="GO:1901982">
    <property type="term" value="F:maltose binding"/>
    <property type="evidence" value="ECO:0007669"/>
    <property type="project" value="TreeGrafter"/>
</dbReference>
<proteinExistence type="inferred from homology"/>
<dbReference type="CDD" id="cd13585">
    <property type="entry name" value="PBP2_TMBP_like"/>
    <property type="match status" value="1"/>
</dbReference>